<dbReference type="OrthoDB" id="7771656at2759"/>
<dbReference type="Gene3D" id="1.50.10.10">
    <property type="match status" value="1"/>
</dbReference>
<feature type="chain" id="PRO_5025611190" evidence="1">
    <location>
        <begin position="21"/>
        <end position="507"/>
    </location>
</feature>
<evidence type="ECO:0000313" key="2">
    <source>
        <dbReference type="EMBL" id="KAF2195534.1"/>
    </source>
</evidence>
<keyword evidence="1" id="KW-0732">Signal</keyword>
<dbReference type="InterPro" id="IPR012341">
    <property type="entry name" value="6hp_glycosidase-like_sf"/>
</dbReference>
<dbReference type="PANTHER" id="PTHR31047">
    <property type="entry name" value="MEIOTICALLY UP-REGULATED GENE 157 PROTEIN"/>
    <property type="match status" value="1"/>
</dbReference>
<dbReference type="SMART" id="SM01149">
    <property type="entry name" value="DUF1237"/>
    <property type="match status" value="1"/>
</dbReference>
<name>A0A6A6EVE3_9PEZI</name>
<dbReference type="EMBL" id="ML994610">
    <property type="protein sequence ID" value="KAF2195534.1"/>
    <property type="molecule type" value="Genomic_DNA"/>
</dbReference>
<gene>
    <name evidence="2" type="ORF">K469DRAFT_14332</name>
</gene>
<dbReference type="GO" id="GO:0005975">
    <property type="term" value="P:carbohydrate metabolic process"/>
    <property type="evidence" value="ECO:0007669"/>
    <property type="project" value="InterPro"/>
</dbReference>
<dbReference type="SUPFAM" id="SSF48208">
    <property type="entry name" value="Six-hairpin glycosidases"/>
    <property type="match status" value="1"/>
</dbReference>
<dbReference type="GO" id="GO:0016787">
    <property type="term" value="F:hydrolase activity"/>
    <property type="evidence" value="ECO:0007669"/>
    <property type="project" value="UniProtKB-KW"/>
</dbReference>
<reference evidence="2" key="1">
    <citation type="journal article" date="2020" name="Stud. Mycol.">
        <title>101 Dothideomycetes genomes: a test case for predicting lifestyles and emergence of pathogens.</title>
        <authorList>
            <person name="Haridas S."/>
            <person name="Albert R."/>
            <person name="Binder M."/>
            <person name="Bloem J."/>
            <person name="Labutti K."/>
            <person name="Salamov A."/>
            <person name="Andreopoulos B."/>
            <person name="Baker S."/>
            <person name="Barry K."/>
            <person name="Bills G."/>
            <person name="Bluhm B."/>
            <person name="Cannon C."/>
            <person name="Castanera R."/>
            <person name="Culley D."/>
            <person name="Daum C."/>
            <person name="Ezra D."/>
            <person name="Gonzalez J."/>
            <person name="Henrissat B."/>
            <person name="Kuo A."/>
            <person name="Liang C."/>
            <person name="Lipzen A."/>
            <person name="Lutzoni F."/>
            <person name="Magnuson J."/>
            <person name="Mondo S."/>
            <person name="Nolan M."/>
            <person name="Ohm R."/>
            <person name="Pangilinan J."/>
            <person name="Park H.-J."/>
            <person name="Ramirez L."/>
            <person name="Alfaro M."/>
            <person name="Sun H."/>
            <person name="Tritt A."/>
            <person name="Yoshinaga Y."/>
            <person name="Zwiers L.-H."/>
            <person name="Turgeon B."/>
            <person name="Goodwin S."/>
            <person name="Spatafora J."/>
            <person name="Crous P."/>
            <person name="Grigoriev I."/>
        </authorList>
    </citation>
    <scope>NUCLEOTIDE SEQUENCE</scope>
    <source>
        <strain evidence="2">CBS 207.26</strain>
    </source>
</reference>
<dbReference type="Pfam" id="PF06824">
    <property type="entry name" value="Glyco_hydro_125"/>
    <property type="match status" value="1"/>
</dbReference>
<sequence length="507" mass="57054">MQLLQFLAWASILATLGVFAQCPFYSNYASVKHGPFSTGRWNLSYHRPIASCRTFPSQDLEDTIKRLKHVIVDPDLFRVFENSWPSTLDTTIGWRGLANGTDEELTFVVTGDIEAMWLRDSANQLQAYTSLLKPNSSRNSLASVFRGAINLQARYILEAPFCNAFQAPDESMIPRKSSMNSDTITPSFDYFKVFSCNWELDSLASFLQLSVDYVTATQDYEFFGKYNWTNAVQTILSTAQSMTINSYAEDGNWLHTPYTYCAPYGGTPINDCNGSPHKGNIGLIRSFHRPSDDACTYQYLIPSNMMFSRTLNASAAIMEKIPNHGNLTDWMRSMATGIRTGIEKYGIVRDPEYGNVYAYEVDGYGSANVMDDPNIPSLLSAPFLGYLDRSDKVYQNTRKKILSRDNPYYSWGPVITGVGSPHTLPGRAWPMASIMTILTSEDDEEIVKSLTDLVGSTDGFGVMHESVHSHRVGIWSRQWFSWANGMFGQAILNLEKRKPHILKMGFQ</sequence>
<protein>
    <submittedName>
        <fullName evidence="2">Glycoside hydrolase family 125 protein</fullName>
    </submittedName>
</protein>
<dbReference type="InterPro" id="IPR008313">
    <property type="entry name" value="GH125"/>
</dbReference>
<dbReference type="PANTHER" id="PTHR31047:SF1">
    <property type="entry name" value="DUF1237 DOMAIN-CONTAINING PROTEIN"/>
    <property type="match status" value="1"/>
</dbReference>
<dbReference type="InterPro" id="IPR008928">
    <property type="entry name" value="6-hairpin_glycosidase_sf"/>
</dbReference>
<keyword evidence="2" id="KW-0378">Hydrolase</keyword>
<feature type="signal peptide" evidence="1">
    <location>
        <begin position="1"/>
        <end position="20"/>
    </location>
</feature>
<organism evidence="2 3">
    <name type="scientific">Zopfia rhizophila CBS 207.26</name>
    <dbReference type="NCBI Taxonomy" id="1314779"/>
    <lineage>
        <taxon>Eukaryota</taxon>
        <taxon>Fungi</taxon>
        <taxon>Dikarya</taxon>
        <taxon>Ascomycota</taxon>
        <taxon>Pezizomycotina</taxon>
        <taxon>Dothideomycetes</taxon>
        <taxon>Dothideomycetes incertae sedis</taxon>
        <taxon>Zopfiaceae</taxon>
        <taxon>Zopfia</taxon>
    </lineage>
</organism>
<keyword evidence="3" id="KW-1185">Reference proteome</keyword>
<evidence type="ECO:0000256" key="1">
    <source>
        <dbReference type="SAM" id="SignalP"/>
    </source>
</evidence>
<proteinExistence type="predicted"/>
<dbReference type="Proteomes" id="UP000800200">
    <property type="component" value="Unassembled WGS sequence"/>
</dbReference>
<evidence type="ECO:0000313" key="3">
    <source>
        <dbReference type="Proteomes" id="UP000800200"/>
    </source>
</evidence>
<dbReference type="AlphaFoldDB" id="A0A6A6EVE3"/>
<dbReference type="PIRSF" id="PIRSF028846">
    <property type="entry name" value="UCP028846"/>
    <property type="match status" value="1"/>
</dbReference>
<accession>A0A6A6EVE3</accession>